<evidence type="ECO:0000256" key="1">
    <source>
        <dbReference type="SAM" id="MobiDB-lite"/>
    </source>
</evidence>
<evidence type="ECO:0000313" key="2">
    <source>
        <dbReference type="EMBL" id="NML35339.1"/>
    </source>
</evidence>
<comment type="caution">
    <text evidence="2">The sequence shown here is derived from an EMBL/GenBank/DDBJ whole genome shotgun (WGS) entry which is preliminary data.</text>
</comment>
<dbReference type="Proteomes" id="UP000583127">
    <property type="component" value="Unassembled WGS sequence"/>
</dbReference>
<feature type="compositionally biased region" description="Basic and acidic residues" evidence="1">
    <location>
        <begin position="24"/>
        <end position="43"/>
    </location>
</feature>
<protein>
    <submittedName>
        <fullName evidence="2">Uncharacterized protein</fullName>
    </submittedName>
</protein>
<proteinExistence type="predicted"/>
<sequence>MASKQSGESAQGRAEWSPKHKQKDARARERGAMSSEPSRHAGEQADAAVLAEHRPSADEREPVPRGWLEKPRGPLYTWIVHFDAERSTGPSEAADGA</sequence>
<organism evidence="2 3">
    <name type="scientific">Paraburkholderia antibiotica</name>
    <dbReference type="NCBI Taxonomy" id="2728839"/>
    <lineage>
        <taxon>Bacteria</taxon>
        <taxon>Pseudomonadati</taxon>
        <taxon>Pseudomonadota</taxon>
        <taxon>Betaproteobacteria</taxon>
        <taxon>Burkholderiales</taxon>
        <taxon>Burkholderiaceae</taxon>
        <taxon>Paraburkholderia</taxon>
    </lineage>
</organism>
<accession>A0A7Y0A2N1</accession>
<gene>
    <name evidence="2" type="ORF">HHL14_31510</name>
</gene>
<feature type="compositionally biased region" description="Basic and acidic residues" evidence="1">
    <location>
        <begin position="51"/>
        <end position="71"/>
    </location>
</feature>
<dbReference type="EMBL" id="JABBFZ010000036">
    <property type="protein sequence ID" value="NML35339.1"/>
    <property type="molecule type" value="Genomic_DNA"/>
</dbReference>
<keyword evidence="3" id="KW-1185">Reference proteome</keyword>
<evidence type="ECO:0000313" key="3">
    <source>
        <dbReference type="Proteomes" id="UP000583127"/>
    </source>
</evidence>
<dbReference type="AlphaFoldDB" id="A0A7Y0A2N1"/>
<dbReference type="RefSeq" id="WP_169501518.1">
    <property type="nucleotide sequence ID" value="NZ_JABBFZ010000036.1"/>
</dbReference>
<feature type="region of interest" description="Disordered" evidence="1">
    <location>
        <begin position="1"/>
        <end position="71"/>
    </location>
</feature>
<name>A0A7Y0A2N1_9BURK</name>
<reference evidence="2 3" key="1">
    <citation type="submission" date="2020-04" db="EMBL/GenBank/DDBJ databases">
        <title>Paraburkholderia sp. G-4-1-8 isolated from soil.</title>
        <authorList>
            <person name="Dahal R.H."/>
        </authorList>
    </citation>
    <scope>NUCLEOTIDE SEQUENCE [LARGE SCALE GENOMIC DNA]</scope>
    <source>
        <strain evidence="2 3">G-4-1-8</strain>
    </source>
</reference>